<dbReference type="SUPFAM" id="SSF53448">
    <property type="entry name" value="Nucleotide-diphospho-sugar transferases"/>
    <property type="match status" value="1"/>
</dbReference>
<dbReference type="OrthoDB" id="9802649at2"/>
<dbReference type="AlphaFoldDB" id="A0A6H9WIN6"/>
<evidence type="ECO:0000256" key="4">
    <source>
        <dbReference type="SAM" id="MobiDB-lite"/>
    </source>
</evidence>
<proteinExistence type="inferred from homology"/>
<feature type="region of interest" description="Disordered" evidence="4">
    <location>
        <begin position="66"/>
        <end position="88"/>
    </location>
</feature>
<evidence type="ECO:0000256" key="2">
    <source>
        <dbReference type="ARBA" id="ARBA00022676"/>
    </source>
</evidence>
<dbReference type="Gene3D" id="3.90.550.10">
    <property type="entry name" value="Spore Coat Polysaccharide Biosynthesis Protein SpsA, Chain A"/>
    <property type="match status" value="1"/>
</dbReference>
<feature type="domain" description="Glycosyltransferase 2-like" evidence="5">
    <location>
        <begin position="96"/>
        <end position="226"/>
    </location>
</feature>
<keyword evidence="2" id="KW-0328">Glycosyltransferase</keyword>
<dbReference type="Pfam" id="PF00535">
    <property type="entry name" value="Glycos_transf_2"/>
    <property type="match status" value="1"/>
</dbReference>
<sequence>MGRRQRRSLPRRHVPTYSRRHCDVLGRQPPHGNDVTIACSSIRRSSSPSHQLVACQRLEQVLSTHFGTPPVSGDRPRAGDTMKRMPPVANPPRIAVLLATHNGERYLDEQLSTILSQEAVDITLLVSDDNSTDGTRAKLKDAAARDPRIRVLTPGIFGEPAPNFFRLLTELDLDEIDYVGFADQDDRWAPRKLASHARLLIEHGADGVSSNVTAFRPDGSRTLIRKDYPQRLADHLFETPGPGSSFLLTSRLARLVQHELRDPASPARLVFAHDWLIYAMARSAGLRWIIDPTPTVDYRQHDGNAVGANAGAAQALKRLRLSAAGWHRRQVELTVDACLRVASAEEAPRLAWFREVLSRKTLTESLRLARRASQLRRRPRDRFVLFGLLVTGLW</sequence>
<keyword evidence="7" id="KW-1185">Reference proteome</keyword>
<name>A0A6H9WIN6_9MICO</name>
<dbReference type="InterPro" id="IPR029044">
    <property type="entry name" value="Nucleotide-diphossugar_trans"/>
</dbReference>
<keyword evidence="3 6" id="KW-0808">Transferase</keyword>
<dbReference type="PANTHER" id="PTHR43685:SF5">
    <property type="entry name" value="GLYCOSYLTRANSFERASE EPSE-RELATED"/>
    <property type="match status" value="1"/>
</dbReference>
<dbReference type="Proteomes" id="UP000431744">
    <property type="component" value="Unassembled WGS sequence"/>
</dbReference>
<organism evidence="6 7">
    <name type="scientific">Pseudoclavibacter endophyticus</name>
    <dbReference type="NCBI Taxonomy" id="1778590"/>
    <lineage>
        <taxon>Bacteria</taxon>
        <taxon>Bacillati</taxon>
        <taxon>Actinomycetota</taxon>
        <taxon>Actinomycetes</taxon>
        <taxon>Micrococcales</taxon>
        <taxon>Microbacteriaceae</taxon>
        <taxon>Pseudoclavibacter</taxon>
    </lineage>
</organism>
<reference evidence="6 7" key="1">
    <citation type="submission" date="2019-09" db="EMBL/GenBank/DDBJ databases">
        <title>Phylogeny of genus Pseudoclavibacter and closely related genus.</title>
        <authorList>
            <person name="Li Y."/>
        </authorList>
    </citation>
    <scope>NUCLEOTIDE SEQUENCE [LARGE SCALE GENOMIC DNA]</scope>
    <source>
        <strain evidence="6 7">EGI 60007</strain>
    </source>
</reference>
<evidence type="ECO:0000313" key="7">
    <source>
        <dbReference type="Proteomes" id="UP000431744"/>
    </source>
</evidence>
<evidence type="ECO:0000313" key="6">
    <source>
        <dbReference type="EMBL" id="KAB1649103.1"/>
    </source>
</evidence>
<comment type="similarity">
    <text evidence="1">Belongs to the glycosyltransferase 2 family.</text>
</comment>
<gene>
    <name evidence="6" type="ORF">F8O04_02140</name>
</gene>
<dbReference type="GO" id="GO:0016757">
    <property type="term" value="F:glycosyltransferase activity"/>
    <property type="evidence" value="ECO:0007669"/>
    <property type="project" value="UniProtKB-KW"/>
</dbReference>
<feature type="compositionally biased region" description="Basic and acidic residues" evidence="4">
    <location>
        <begin position="74"/>
        <end position="83"/>
    </location>
</feature>
<comment type="caution">
    <text evidence="6">The sequence shown here is derived from an EMBL/GenBank/DDBJ whole genome shotgun (WGS) entry which is preliminary data.</text>
</comment>
<accession>A0A6H9WIN6</accession>
<dbReference type="InterPro" id="IPR001173">
    <property type="entry name" value="Glyco_trans_2-like"/>
</dbReference>
<evidence type="ECO:0000256" key="1">
    <source>
        <dbReference type="ARBA" id="ARBA00006739"/>
    </source>
</evidence>
<dbReference type="EMBL" id="WBJY01000001">
    <property type="protein sequence ID" value="KAB1649103.1"/>
    <property type="molecule type" value="Genomic_DNA"/>
</dbReference>
<dbReference type="PANTHER" id="PTHR43685">
    <property type="entry name" value="GLYCOSYLTRANSFERASE"/>
    <property type="match status" value="1"/>
</dbReference>
<protein>
    <submittedName>
        <fullName evidence="6">Glycosyltransferase</fullName>
    </submittedName>
</protein>
<evidence type="ECO:0000259" key="5">
    <source>
        <dbReference type="Pfam" id="PF00535"/>
    </source>
</evidence>
<evidence type="ECO:0000256" key="3">
    <source>
        <dbReference type="ARBA" id="ARBA00022679"/>
    </source>
</evidence>
<dbReference type="InterPro" id="IPR050834">
    <property type="entry name" value="Glycosyltransf_2"/>
</dbReference>